<dbReference type="Proteomes" id="UP000183155">
    <property type="component" value="Unassembled WGS sequence"/>
</dbReference>
<name>A0A1H4SYH3_PSETA</name>
<evidence type="ECO:0000313" key="2">
    <source>
        <dbReference type="Proteomes" id="UP000183155"/>
    </source>
</evidence>
<gene>
    <name evidence="1" type="ORF">SAMN04490203_2516</name>
</gene>
<dbReference type="EMBL" id="FNRS01000001">
    <property type="protein sequence ID" value="SEC49235.1"/>
    <property type="molecule type" value="Genomic_DNA"/>
</dbReference>
<keyword evidence="2" id="KW-1185">Reference proteome</keyword>
<accession>A0A1H4SYH3</accession>
<sequence>MKNRINKKHVITFLLVGFAVFSFLMTNGDQSL</sequence>
<evidence type="ECO:0000313" key="1">
    <source>
        <dbReference type="EMBL" id="SEC49235.1"/>
    </source>
</evidence>
<comment type="caution">
    <text evidence="1">The sequence shown here is derived from an EMBL/GenBank/DDBJ whole genome shotgun (WGS) entry which is preliminary data.</text>
</comment>
<organism evidence="1 2">
    <name type="scientific">Pseudomonas taetrolens</name>
    <dbReference type="NCBI Taxonomy" id="47884"/>
    <lineage>
        <taxon>Bacteria</taxon>
        <taxon>Pseudomonadati</taxon>
        <taxon>Pseudomonadota</taxon>
        <taxon>Gammaproteobacteria</taxon>
        <taxon>Pseudomonadales</taxon>
        <taxon>Pseudomonadaceae</taxon>
        <taxon>Pseudomonas</taxon>
    </lineage>
</organism>
<proteinExistence type="predicted"/>
<reference evidence="1 2" key="1">
    <citation type="submission" date="2016-10" db="EMBL/GenBank/DDBJ databases">
        <authorList>
            <person name="Varghese N."/>
            <person name="Submissions S."/>
        </authorList>
    </citation>
    <scope>NUCLEOTIDE SEQUENCE [LARGE SCALE GENOMIC DNA]</scope>
    <source>
        <strain evidence="1 2">BS3652</strain>
    </source>
</reference>
<protein>
    <submittedName>
        <fullName evidence="1">Uncharacterized protein</fullName>
    </submittedName>
</protein>